<dbReference type="STRING" id="45351.A7SE78"/>
<evidence type="ECO:0000256" key="7">
    <source>
        <dbReference type="ARBA" id="ARBA00022801"/>
    </source>
</evidence>
<dbReference type="SMART" id="SM00230">
    <property type="entry name" value="CysPc"/>
    <property type="match status" value="1"/>
</dbReference>
<protein>
    <recommendedName>
        <fullName evidence="13">Calpain catalytic domain-containing protein</fullName>
    </recommendedName>
</protein>
<dbReference type="OrthoDB" id="424753at2759"/>
<evidence type="ECO:0000256" key="3">
    <source>
        <dbReference type="ARBA" id="ARBA00022670"/>
    </source>
</evidence>
<keyword evidence="8 11" id="KW-0788">Thiol protease</keyword>
<dbReference type="FunFam" id="3.90.70.10:FF:000010">
    <property type="entry name" value="Calpain 15"/>
    <property type="match status" value="1"/>
</dbReference>
<keyword evidence="7 11" id="KW-0378">Hydrolase</keyword>
<feature type="region of interest" description="Disordered" evidence="12">
    <location>
        <begin position="1"/>
        <end position="24"/>
    </location>
</feature>
<dbReference type="InterPro" id="IPR001300">
    <property type="entry name" value="Peptidase_C2_calpain_cat"/>
</dbReference>
<gene>
    <name evidence="14" type="ORF">NEMVEDRAFT_v1g169580</name>
</gene>
<feature type="active site" evidence="10 11">
    <location>
        <position position="274"/>
    </location>
</feature>
<organism evidence="14 15">
    <name type="scientific">Nematostella vectensis</name>
    <name type="common">Starlet sea anemone</name>
    <dbReference type="NCBI Taxonomy" id="45351"/>
    <lineage>
        <taxon>Eukaryota</taxon>
        <taxon>Metazoa</taxon>
        <taxon>Cnidaria</taxon>
        <taxon>Anthozoa</taxon>
        <taxon>Hexacorallia</taxon>
        <taxon>Actiniaria</taxon>
        <taxon>Edwardsiidae</taxon>
        <taxon>Nematostella</taxon>
    </lineage>
</organism>
<dbReference type="PANTHER" id="PTHR10183:SF382">
    <property type="entry name" value="CALPAIN-15"/>
    <property type="match status" value="1"/>
</dbReference>
<feature type="active site" evidence="10 11">
    <location>
        <position position="294"/>
    </location>
</feature>
<evidence type="ECO:0000256" key="9">
    <source>
        <dbReference type="ARBA" id="ARBA00022833"/>
    </source>
</evidence>
<dbReference type="Gene3D" id="3.90.70.10">
    <property type="entry name" value="Cysteine proteinases"/>
    <property type="match status" value="1"/>
</dbReference>
<dbReference type="CDD" id="cd00044">
    <property type="entry name" value="CysPc"/>
    <property type="match status" value="1"/>
</dbReference>
<evidence type="ECO:0000313" key="15">
    <source>
        <dbReference type="Proteomes" id="UP000001593"/>
    </source>
</evidence>
<evidence type="ECO:0000313" key="14">
    <source>
        <dbReference type="EMBL" id="EDO37991.1"/>
    </source>
</evidence>
<keyword evidence="5" id="KW-0677">Repeat</keyword>
<evidence type="ECO:0000256" key="10">
    <source>
        <dbReference type="PIRSR" id="PIRSR622684-1"/>
    </source>
</evidence>
<dbReference type="PRINTS" id="PR00704">
    <property type="entry name" value="CALPAIN"/>
</dbReference>
<dbReference type="HOGENOM" id="CLU_003001_1_0_1"/>
<dbReference type="GO" id="GO:0008270">
    <property type="term" value="F:zinc ion binding"/>
    <property type="evidence" value="ECO:0007669"/>
    <property type="project" value="UniProtKB-KW"/>
</dbReference>
<keyword evidence="3 11" id="KW-0645">Protease</keyword>
<evidence type="ECO:0000256" key="4">
    <source>
        <dbReference type="ARBA" id="ARBA00022723"/>
    </source>
</evidence>
<dbReference type="InParanoid" id="A7SE78"/>
<evidence type="ECO:0000259" key="13">
    <source>
        <dbReference type="PROSITE" id="PS50203"/>
    </source>
</evidence>
<keyword evidence="2" id="KW-0597">Phosphoprotein</keyword>
<dbReference type="InterPro" id="IPR022684">
    <property type="entry name" value="Calpain_cysteine_protease"/>
</dbReference>
<sequence>MSPTRALQRQASVSVETRRKRDETHARDQLSRIVDYCKTQEIQFVDDSFPPVLKSLYINPRHSEHPRVADWLRPNEIDNFSTCRTNIPWAVFRNPRPSDIIQGVLGDCWFLSSLAVLAERPELLEKILITREVSPQGAYQVRLCKDGKWTVILIDDLLPCNQRGQPVYSWAHRRQLWVPLIEKAMAKLHGSYEALTAGRSIEGLATLTGAPCESIALHESQNNSGNTEPIDKDLIWAQLISSRTAGFLMGASCGGDTQPEEEPGYNAVGLQTHHAYSVLDVRDVHGIRLLRLRNPWGQYSWTGDWSDASSLWTPELRHELMVHGAQEGVFWMSLEDFMKYFDSVDVCKIRDSWADVRVTGCFPPFAAGPAKVAMVTVFSPTELDLCLFQTGIRGTAEGVHSPLDLSIVVCRSTGSNTSPQAVSFVMTSKRQVKSSVMCSGMLEEGTYLIVTSAFNHWQSGSSDQHLTDALIGQEDVFPSYVLAIHSSRAVLVEQVPMPQFCLADTMLGLVSKCGKRHEGIPGVTCYYMAQGMAGLVVVAENRRPDSHLMIDCDCTESFNVVSTRGSLVVADCVPPLHRQVLVVLTQLEGTDGFAVSHKLSFRIQPQNGYGSYGAHHQPPLAQQAMGLHGARPL</sequence>
<dbReference type="PhylomeDB" id="A7SE78"/>
<keyword evidence="15" id="KW-1185">Reference proteome</keyword>
<dbReference type="EMBL" id="DS469635">
    <property type="protein sequence ID" value="EDO37991.1"/>
    <property type="molecule type" value="Genomic_DNA"/>
</dbReference>
<dbReference type="SUPFAM" id="SSF54001">
    <property type="entry name" value="Cysteine proteinases"/>
    <property type="match status" value="1"/>
</dbReference>
<keyword evidence="6" id="KW-0863">Zinc-finger</keyword>
<dbReference type="PROSITE" id="PS00139">
    <property type="entry name" value="THIOL_PROTEASE_CYS"/>
    <property type="match status" value="1"/>
</dbReference>
<evidence type="ECO:0000256" key="2">
    <source>
        <dbReference type="ARBA" id="ARBA00022553"/>
    </source>
</evidence>
<reference evidence="14 15" key="1">
    <citation type="journal article" date="2007" name="Science">
        <title>Sea anemone genome reveals ancestral eumetazoan gene repertoire and genomic organization.</title>
        <authorList>
            <person name="Putnam N.H."/>
            <person name="Srivastava M."/>
            <person name="Hellsten U."/>
            <person name="Dirks B."/>
            <person name="Chapman J."/>
            <person name="Salamov A."/>
            <person name="Terry A."/>
            <person name="Shapiro H."/>
            <person name="Lindquist E."/>
            <person name="Kapitonov V.V."/>
            <person name="Jurka J."/>
            <person name="Genikhovich G."/>
            <person name="Grigoriev I.V."/>
            <person name="Lucas S.M."/>
            <person name="Steele R.E."/>
            <person name="Finnerty J.R."/>
            <person name="Technau U."/>
            <person name="Martindale M.Q."/>
            <person name="Rokhsar D.S."/>
        </authorList>
    </citation>
    <scope>NUCLEOTIDE SEQUENCE [LARGE SCALE GENOMIC DNA]</scope>
    <source>
        <strain evidence="15">CH2 X CH6</strain>
    </source>
</reference>
<dbReference type="InterPro" id="IPR000169">
    <property type="entry name" value="Pept_cys_AS"/>
</dbReference>
<evidence type="ECO:0000256" key="12">
    <source>
        <dbReference type="SAM" id="MobiDB-lite"/>
    </source>
</evidence>
<dbReference type="GO" id="GO:0006508">
    <property type="term" value="P:proteolysis"/>
    <property type="evidence" value="ECO:0000318"/>
    <property type="project" value="GO_Central"/>
</dbReference>
<dbReference type="PROSITE" id="PS50203">
    <property type="entry name" value="CALPAIN_CAT"/>
    <property type="match status" value="1"/>
</dbReference>
<evidence type="ECO:0000256" key="5">
    <source>
        <dbReference type="ARBA" id="ARBA00022737"/>
    </source>
</evidence>
<dbReference type="GO" id="GO:0005737">
    <property type="term" value="C:cytoplasm"/>
    <property type="evidence" value="ECO:0000318"/>
    <property type="project" value="GO_Central"/>
</dbReference>
<keyword evidence="4" id="KW-0479">Metal-binding</keyword>
<feature type="domain" description="Calpain catalytic" evidence="13">
    <location>
        <begin position="43"/>
        <end position="350"/>
    </location>
</feature>
<dbReference type="GO" id="GO:0004198">
    <property type="term" value="F:calcium-dependent cysteine-type endopeptidase activity"/>
    <property type="evidence" value="ECO:0000318"/>
    <property type="project" value="GO_Central"/>
</dbReference>
<dbReference type="OMA" id="ADDWPNW"/>
<dbReference type="Pfam" id="PF00648">
    <property type="entry name" value="Peptidase_C2"/>
    <property type="match status" value="1"/>
</dbReference>
<dbReference type="KEGG" id="nve:5509549"/>
<keyword evidence="9" id="KW-0862">Zinc</keyword>
<evidence type="ECO:0000256" key="1">
    <source>
        <dbReference type="ARBA" id="ARBA00007623"/>
    </source>
</evidence>
<dbReference type="Proteomes" id="UP000001593">
    <property type="component" value="Unassembled WGS sequence"/>
</dbReference>
<proteinExistence type="inferred from homology"/>
<accession>A7SE78</accession>
<dbReference type="PANTHER" id="PTHR10183">
    <property type="entry name" value="CALPAIN"/>
    <property type="match status" value="1"/>
</dbReference>
<feature type="compositionally biased region" description="Polar residues" evidence="12">
    <location>
        <begin position="1"/>
        <end position="15"/>
    </location>
</feature>
<name>A7SE78_NEMVE</name>
<dbReference type="eggNOG" id="KOG0045">
    <property type="taxonomic scope" value="Eukaryota"/>
</dbReference>
<evidence type="ECO:0000256" key="11">
    <source>
        <dbReference type="PROSITE-ProRule" id="PRU00239"/>
    </source>
</evidence>
<feature type="active site" evidence="10 11">
    <location>
        <position position="108"/>
    </location>
</feature>
<evidence type="ECO:0000256" key="8">
    <source>
        <dbReference type="ARBA" id="ARBA00022807"/>
    </source>
</evidence>
<dbReference type="AlphaFoldDB" id="A7SE78"/>
<evidence type="ECO:0000256" key="6">
    <source>
        <dbReference type="ARBA" id="ARBA00022771"/>
    </source>
</evidence>
<dbReference type="InterPro" id="IPR038765">
    <property type="entry name" value="Papain-like_cys_pep_sf"/>
</dbReference>
<comment type="similarity">
    <text evidence="1">Belongs to the peptidase C2 family.</text>
</comment>